<dbReference type="RefSeq" id="WP_380129968.1">
    <property type="nucleotide sequence ID" value="NZ_JBHSEG010000008.1"/>
</dbReference>
<gene>
    <name evidence="2" type="ORF">ACFO0P_15865</name>
</gene>
<dbReference type="Pfam" id="PF21812">
    <property type="entry name" value="DUF6881"/>
    <property type="match status" value="1"/>
</dbReference>
<organism evidence="2 3">
    <name type="scientific">Deinococcus sonorensis</name>
    <dbReference type="NCBI Taxonomy" id="309891"/>
    <lineage>
        <taxon>Bacteria</taxon>
        <taxon>Thermotogati</taxon>
        <taxon>Deinococcota</taxon>
        <taxon>Deinococci</taxon>
        <taxon>Deinococcales</taxon>
        <taxon>Deinococcaceae</taxon>
        <taxon>Deinococcus</taxon>
    </lineage>
</organism>
<accession>A0ABV8Y8H8</accession>
<sequence>MSGALTYEVYDWHHEFEDQFVRLYSELDADRWELRKVEVFRDGRRRCVNSLWATGPTALADVQFSPLDEILSDPQFTGQAITQAEFE</sequence>
<evidence type="ECO:0000313" key="2">
    <source>
        <dbReference type="EMBL" id="MFC4455254.1"/>
    </source>
</evidence>
<protein>
    <submittedName>
        <fullName evidence="2">DUF6881 domain-containing protein</fullName>
    </submittedName>
</protein>
<dbReference type="Proteomes" id="UP001595939">
    <property type="component" value="Unassembled WGS sequence"/>
</dbReference>
<evidence type="ECO:0000259" key="1">
    <source>
        <dbReference type="Pfam" id="PF21812"/>
    </source>
</evidence>
<comment type="caution">
    <text evidence="2">The sequence shown here is derived from an EMBL/GenBank/DDBJ whole genome shotgun (WGS) entry which is preliminary data.</text>
</comment>
<dbReference type="EMBL" id="JBHSEG010000008">
    <property type="protein sequence ID" value="MFC4455254.1"/>
    <property type="molecule type" value="Genomic_DNA"/>
</dbReference>
<proteinExistence type="predicted"/>
<feature type="domain" description="DUF6881" evidence="1">
    <location>
        <begin position="10"/>
        <end position="87"/>
    </location>
</feature>
<reference evidence="3" key="1">
    <citation type="journal article" date="2019" name="Int. J. Syst. Evol. Microbiol.">
        <title>The Global Catalogue of Microorganisms (GCM) 10K type strain sequencing project: providing services to taxonomists for standard genome sequencing and annotation.</title>
        <authorList>
            <consortium name="The Broad Institute Genomics Platform"/>
            <consortium name="The Broad Institute Genome Sequencing Center for Infectious Disease"/>
            <person name="Wu L."/>
            <person name="Ma J."/>
        </authorList>
    </citation>
    <scope>NUCLEOTIDE SEQUENCE [LARGE SCALE GENOMIC DNA]</scope>
    <source>
        <strain evidence="3">CCUG 39970</strain>
    </source>
</reference>
<evidence type="ECO:0000313" key="3">
    <source>
        <dbReference type="Proteomes" id="UP001595939"/>
    </source>
</evidence>
<name>A0ABV8Y8H8_9DEIO</name>
<dbReference type="InterPro" id="IPR049248">
    <property type="entry name" value="DUF6881"/>
</dbReference>
<keyword evidence="3" id="KW-1185">Reference proteome</keyword>